<dbReference type="Pfam" id="PF00059">
    <property type="entry name" value="Lectin_C"/>
    <property type="match status" value="2"/>
</dbReference>
<keyword evidence="1" id="KW-1015">Disulfide bond</keyword>
<dbReference type="Proteomes" id="UP001153636">
    <property type="component" value="Chromosome 7"/>
</dbReference>
<dbReference type="CDD" id="cd00037">
    <property type="entry name" value="CLECT"/>
    <property type="match status" value="2"/>
</dbReference>
<keyword evidence="5" id="KW-1185">Reference proteome</keyword>
<organism evidence="4 5">
    <name type="scientific">Psylliodes chrysocephalus</name>
    <dbReference type="NCBI Taxonomy" id="3402493"/>
    <lineage>
        <taxon>Eukaryota</taxon>
        <taxon>Metazoa</taxon>
        <taxon>Ecdysozoa</taxon>
        <taxon>Arthropoda</taxon>
        <taxon>Hexapoda</taxon>
        <taxon>Insecta</taxon>
        <taxon>Pterygota</taxon>
        <taxon>Neoptera</taxon>
        <taxon>Endopterygota</taxon>
        <taxon>Coleoptera</taxon>
        <taxon>Polyphaga</taxon>
        <taxon>Cucujiformia</taxon>
        <taxon>Chrysomeloidea</taxon>
        <taxon>Chrysomelidae</taxon>
        <taxon>Galerucinae</taxon>
        <taxon>Alticini</taxon>
        <taxon>Psylliodes</taxon>
    </lineage>
</organism>
<name>A0A9P0D7W0_9CUCU</name>
<dbReference type="PROSITE" id="PS00615">
    <property type="entry name" value="C_TYPE_LECTIN_1"/>
    <property type="match status" value="1"/>
</dbReference>
<dbReference type="InterPro" id="IPR018378">
    <property type="entry name" value="C-type_lectin_CS"/>
</dbReference>
<dbReference type="AlphaFoldDB" id="A0A9P0D7W0"/>
<feature type="domain" description="C-type lectin" evidence="3">
    <location>
        <begin position="171"/>
        <end position="288"/>
    </location>
</feature>
<proteinExistence type="predicted"/>
<dbReference type="EMBL" id="OV651819">
    <property type="protein sequence ID" value="CAH1113474.1"/>
    <property type="molecule type" value="Genomic_DNA"/>
</dbReference>
<accession>A0A9P0D7W0</accession>
<evidence type="ECO:0000313" key="5">
    <source>
        <dbReference type="Proteomes" id="UP001153636"/>
    </source>
</evidence>
<feature type="domain" description="C-type lectin" evidence="3">
    <location>
        <begin position="34"/>
        <end position="147"/>
    </location>
</feature>
<feature type="chain" id="PRO_5040334617" description="C-type lectin domain-containing protein" evidence="2">
    <location>
        <begin position="22"/>
        <end position="301"/>
    </location>
</feature>
<protein>
    <recommendedName>
        <fullName evidence="3">C-type lectin domain-containing protein</fullName>
    </recommendedName>
</protein>
<dbReference type="InterPro" id="IPR016187">
    <property type="entry name" value="CTDL_fold"/>
</dbReference>
<dbReference type="SUPFAM" id="SSF56436">
    <property type="entry name" value="C-type lectin-like"/>
    <property type="match status" value="2"/>
</dbReference>
<reference evidence="4" key="1">
    <citation type="submission" date="2022-01" db="EMBL/GenBank/DDBJ databases">
        <authorList>
            <person name="King R."/>
        </authorList>
    </citation>
    <scope>NUCLEOTIDE SEQUENCE</scope>
</reference>
<feature type="signal peptide" evidence="2">
    <location>
        <begin position="1"/>
        <end position="21"/>
    </location>
</feature>
<sequence>MLQVKCFVLFCALFLYTTCEGGVFKEYDSNQSRDEKSNYYLSTEKVSYYDAVQMCHEKDMQLVSIETYDKNKKIFKFLNGSINESFWSSGLRFSESGRLGWLKGECFDYDNLKSSSYSNRCIEVSKTLNELVWNMQNCDQALRFICEKLKKEVTNPKCEDYSEDLVHGNTLQNKKYYIGRETITNSKALQVCRSMCMRLVSIESNEKNQDLYEAIVAEPKIRFWTSGHFKPANVWKWSNGKVVDFSSWMINEPNNGRHDEYCIEIKKDNETMTWNDQPCEDKRIYICETIDKESVKADLTK</sequence>
<dbReference type="SMART" id="SM00034">
    <property type="entry name" value="CLECT"/>
    <property type="match status" value="2"/>
</dbReference>
<evidence type="ECO:0000313" key="4">
    <source>
        <dbReference type="EMBL" id="CAH1113474.1"/>
    </source>
</evidence>
<dbReference type="InterPro" id="IPR016186">
    <property type="entry name" value="C-type_lectin-like/link_sf"/>
</dbReference>
<dbReference type="InterPro" id="IPR051004">
    <property type="entry name" value="DC-SIGN_domain-containing"/>
</dbReference>
<evidence type="ECO:0000256" key="2">
    <source>
        <dbReference type="SAM" id="SignalP"/>
    </source>
</evidence>
<gene>
    <name evidence="4" type="ORF">PSYICH_LOCUS13351</name>
</gene>
<dbReference type="OrthoDB" id="6691028at2759"/>
<dbReference type="PANTHER" id="PTHR22802:SF456">
    <property type="entry name" value="FI01427P"/>
    <property type="match status" value="1"/>
</dbReference>
<dbReference type="InterPro" id="IPR001304">
    <property type="entry name" value="C-type_lectin-like"/>
</dbReference>
<dbReference type="PROSITE" id="PS50041">
    <property type="entry name" value="C_TYPE_LECTIN_2"/>
    <property type="match status" value="2"/>
</dbReference>
<evidence type="ECO:0000259" key="3">
    <source>
        <dbReference type="PROSITE" id="PS50041"/>
    </source>
</evidence>
<keyword evidence="2" id="KW-0732">Signal</keyword>
<evidence type="ECO:0000256" key="1">
    <source>
        <dbReference type="ARBA" id="ARBA00023157"/>
    </source>
</evidence>
<dbReference type="Gene3D" id="3.10.100.10">
    <property type="entry name" value="Mannose-Binding Protein A, subunit A"/>
    <property type="match status" value="2"/>
</dbReference>
<dbReference type="PANTHER" id="PTHR22802">
    <property type="entry name" value="C-TYPE LECTIN SUPERFAMILY MEMBER"/>
    <property type="match status" value="1"/>
</dbReference>